<dbReference type="Pfam" id="PF01025">
    <property type="entry name" value="GrpE"/>
    <property type="match status" value="1"/>
</dbReference>
<organism evidence="5 6">
    <name type="scientific">Rhizoclosmatium globosum</name>
    <dbReference type="NCBI Taxonomy" id="329046"/>
    <lineage>
        <taxon>Eukaryota</taxon>
        <taxon>Fungi</taxon>
        <taxon>Fungi incertae sedis</taxon>
        <taxon>Chytridiomycota</taxon>
        <taxon>Chytridiomycota incertae sedis</taxon>
        <taxon>Chytridiomycetes</taxon>
        <taxon>Chytridiales</taxon>
        <taxon>Chytriomycetaceae</taxon>
        <taxon>Rhizoclosmatium</taxon>
    </lineage>
</organism>
<evidence type="ECO:0000313" key="5">
    <source>
        <dbReference type="EMBL" id="ORY39404.1"/>
    </source>
</evidence>
<reference evidence="5 6" key="1">
    <citation type="submission" date="2016-07" db="EMBL/GenBank/DDBJ databases">
        <title>Pervasive Adenine N6-methylation of Active Genes in Fungi.</title>
        <authorList>
            <consortium name="DOE Joint Genome Institute"/>
            <person name="Mondo S.J."/>
            <person name="Dannebaum R.O."/>
            <person name="Kuo R.C."/>
            <person name="Labutti K."/>
            <person name="Haridas S."/>
            <person name="Kuo A."/>
            <person name="Salamov A."/>
            <person name="Ahrendt S.R."/>
            <person name="Lipzen A."/>
            <person name="Sullivan W."/>
            <person name="Andreopoulos W.B."/>
            <person name="Clum A."/>
            <person name="Lindquist E."/>
            <person name="Daum C."/>
            <person name="Ramamoorthy G.K."/>
            <person name="Gryganskyi A."/>
            <person name="Culley D."/>
            <person name="Magnuson J.K."/>
            <person name="James T.Y."/>
            <person name="O'Malley M.A."/>
            <person name="Stajich J.E."/>
            <person name="Spatafora J.W."/>
            <person name="Visel A."/>
            <person name="Grigoriev I.V."/>
        </authorList>
    </citation>
    <scope>NUCLEOTIDE SEQUENCE [LARGE SCALE GENOMIC DNA]</scope>
    <source>
        <strain evidence="5 6">JEL800</strain>
    </source>
</reference>
<dbReference type="InterPro" id="IPR013805">
    <property type="entry name" value="GrpE_CC"/>
</dbReference>
<comment type="subcellular location">
    <subcellularLocation>
        <location evidence="3">Mitochondrion matrix</location>
    </subcellularLocation>
</comment>
<dbReference type="GO" id="GO:0042803">
    <property type="term" value="F:protein homodimerization activity"/>
    <property type="evidence" value="ECO:0007669"/>
    <property type="project" value="InterPro"/>
</dbReference>
<dbReference type="GO" id="GO:0000774">
    <property type="term" value="F:adenyl-nucleotide exchange factor activity"/>
    <property type="evidence" value="ECO:0007669"/>
    <property type="project" value="EnsemblFungi"/>
</dbReference>
<accession>A0A1Y2BXK5</accession>
<dbReference type="InterPro" id="IPR000740">
    <property type="entry name" value="GrpE"/>
</dbReference>
<sequence>LAEKDKQITDLQDMYRRSLADMENVRQRTKKEVENASAFAITKFAKDLLETADVLEIALKSVPEAERANDANKHLKDFYSGVSMTHDNLLKSFKRVGVEPFAQTLGAKFDHNLHQAIFQAPIPGKEPGTIIEVIKPGYMIQSRVLRSAQVGVV</sequence>
<keyword evidence="2 3" id="KW-0143">Chaperone</keyword>
<dbReference type="Proteomes" id="UP000193642">
    <property type="component" value="Unassembled WGS sequence"/>
</dbReference>
<dbReference type="PANTHER" id="PTHR21237">
    <property type="entry name" value="GRPE PROTEIN"/>
    <property type="match status" value="1"/>
</dbReference>
<dbReference type="STRING" id="329046.A0A1Y2BXK5"/>
<protein>
    <recommendedName>
        <fullName evidence="3">GrpE protein homolog</fullName>
    </recommendedName>
</protein>
<feature type="non-terminal residue" evidence="5">
    <location>
        <position position="1"/>
    </location>
</feature>
<keyword evidence="6" id="KW-1185">Reference proteome</keyword>
<keyword evidence="3" id="KW-0496">Mitochondrion</keyword>
<dbReference type="CDD" id="cd00446">
    <property type="entry name" value="GrpE"/>
    <property type="match status" value="1"/>
</dbReference>
<dbReference type="EMBL" id="MCGO01000040">
    <property type="protein sequence ID" value="ORY39404.1"/>
    <property type="molecule type" value="Genomic_DNA"/>
</dbReference>
<dbReference type="PROSITE" id="PS01071">
    <property type="entry name" value="GRPE"/>
    <property type="match status" value="1"/>
</dbReference>
<evidence type="ECO:0000256" key="4">
    <source>
        <dbReference type="RuleBase" id="RU004478"/>
    </source>
</evidence>
<gene>
    <name evidence="5" type="ORF">BCR33DRAFT_648763</name>
</gene>
<evidence type="ECO:0000256" key="2">
    <source>
        <dbReference type="ARBA" id="ARBA00023186"/>
    </source>
</evidence>
<evidence type="ECO:0000256" key="3">
    <source>
        <dbReference type="RuleBase" id="RU000640"/>
    </source>
</evidence>
<evidence type="ECO:0000313" key="6">
    <source>
        <dbReference type="Proteomes" id="UP000193642"/>
    </source>
</evidence>
<evidence type="ECO:0000256" key="1">
    <source>
        <dbReference type="ARBA" id="ARBA00009054"/>
    </source>
</evidence>
<dbReference type="PRINTS" id="PR00773">
    <property type="entry name" value="GRPEPROTEIN"/>
</dbReference>
<dbReference type="GO" id="GO:0051087">
    <property type="term" value="F:protein-folding chaperone binding"/>
    <property type="evidence" value="ECO:0007669"/>
    <property type="project" value="InterPro"/>
</dbReference>
<dbReference type="Gene3D" id="3.90.20.20">
    <property type="match status" value="1"/>
</dbReference>
<dbReference type="HAMAP" id="MF_01151">
    <property type="entry name" value="GrpE"/>
    <property type="match status" value="1"/>
</dbReference>
<dbReference type="GO" id="GO:0042026">
    <property type="term" value="P:protein refolding"/>
    <property type="evidence" value="ECO:0007669"/>
    <property type="project" value="EnsemblFungi"/>
</dbReference>
<dbReference type="AlphaFoldDB" id="A0A1Y2BXK5"/>
<feature type="non-terminal residue" evidence="5">
    <location>
        <position position="153"/>
    </location>
</feature>
<comment type="function">
    <text evidence="3">Essential component of the PAM complex, a complex required for the translocation of transit peptide-containing proteins from the inner membrane into the mitochondrial matrix in an ATP-dependent manner.</text>
</comment>
<dbReference type="Gene3D" id="2.30.22.10">
    <property type="entry name" value="Head domain of nucleotide exchange factor GrpE"/>
    <property type="match status" value="1"/>
</dbReference>
<dbReference type="GO" id="GO:0030150">
    <property type="term" value="P:protein import into mitochondrial matrix"/>
    <property type="evidence" value="ECO:0007669"/>
    <property type="project" value="EnsemblFungi"/>
</dbReference>
<proteinExistence type="inferred from homology"/>
<dbReference type="SUPFAM" id="SSF51064">
    <property type="entry name" value="Head domain of nucleotide exchange factor GrpE"/>
    <property type="match status" value="1"/>
</dbReference>
<name>A0A1Y2BXK5_9FUNG</name>
<dbReference type="OrthoDB" id="201635at2759"/>
<dbReference type="SUPFAM" id="SSF58014">
    <property type="entry name" value="Coiled-coil domain of nucleotide exchange factor GrpE"/>
    <property type="match status" value="1"/>
</dbReference>
<dbReference type="GO" id="GO:0001405">
    <property type="term" value="C:PAM complex, Tim23 associated import motor"/>
    <property type="evidence" value="ECO:0007669"/>
    <property type="project" value="EnsemblFungi"/>
</dbReference>
<comment type="caution">
    <text evidence="5">The sequence shown here is derived from an EMBL/GenBank/DDBJ whole genome shotgun (WGS) entry which is preliminary data.</text>
</comment>
<dbReference type="PANTHER" id="PTHR21237:SF23">
    <property type="entry name" value="GRPE PROTEIN HOMOLOG, MITOCHONDRIAL"/>
    <property type="match status" value="1"/>
</dbReference>
<dbReference type="InterPro" id="IPR009012">
    <property type="entry name" value="GrpE_head"/>
</dbReference>
<comment type="similarity">
    <text evidence="1 4">Belongs to the GrpE family.</text>
</comment>
<dbReference type="GO" id="GO:0051082">
    <property type="term" value="F:unfolded protein binding"/>
    <property type="evidence" value="ECO:0007669"/>
    <property type="project" value="TreeGrafter"/>
</dbReference>